<keyword evidence="1" id="KW-0812">Transmembrane</keyword>
<gene>
    <name evidence="2" type="ORF">E3O46_06245</name>
</gene>
<feature type="transmembrane region" description="Helical" evidence="1">
    <location>
        <begin position="270"/>
        <end position="289"/>
    </location>
</feature>
<evidence type="ECO:0000256" key="1">
    <source>
        <dbReference type="SAM" id="Phobius"/>
    </source>
</evidence>
<feature type="transmembrane region" description="Helical" evidence="1">
    <location>
        <begin position="6"/>
        <end position="26"/>
    </location>
</feature>
<sequence length="309" mass="33167">MSSDSVFVWICVAAGWLMILGSLLFAQTRKAQDRRFLQFWQNTGLPMGTERMALTVRRRIRISGTGVLVGFLAGLLAATVILLLRPELVSPPFVWLIALPATLIGASTFDLGLTLRESRILPLTDDPRPARSPAVVLADYVSPGRLRAAPLLVILAAVLAGGALWLGLVGMLTPDVFLQSAALPVLAVAGVNLIVGRFAARRMLRQTPSAGTDLERAWDDAFRAESLRSASMFQTIIAWLAVGAVSLGFLNSWGAASGTAWSAGLESQLFTWGYLATIIWFGHSSATGYSRGRLWPNIVQPGPPADQTA</sequence>
<feature type="transmembrane region" description="Helical" evidence="1">
    <location>
        <begin position="60"/>
        <end position="81"/>
    </location>
</feature>
<protein>
    <recommendedName>
        <fullName evidence="4">DUF4013 domain-containing protein</fullName>
    </recommendedName>
</protein>
<dbReference type="RefSeq" id="WP_134561326.1">
    <property type="nucleotide sequence ID" value="NZ_SOFS01000015.1"/>
</dbReference>
<proteinExistence type="predicted"/>
<evidence type="ECO:0008006" key="4">
    <source>
        <dbReference type="Google" id="ProtNLM"/>
    </source>
</evidence>
<organism evidence="2 3">
    <name type="scientific">Cryobacterium glucosi</name>
    <dbReference type="NCBI Taxonomy" id="1259175"/>
    <lineage>
        <taxon>Bacteria</taxon>
        <taxon>Bacillati</taxon>
        <taxon>Actinomycetota</taxon>
        <taxon>Actinomycetes</taxon>
        <taxon>Micrococcales</taxon>
        <taxon>Microbacteriaceae</taxon>
        <taxon>Cryobacterium</taxon>
    </lineage>
</organism>
<dbReference type="Proteomes" id="UP000297604">
    <property type="component" value="Unassembled WGS sequence"/>
</dbReference>
<name>A0ABY2IPG5_9MICO</name>
<accession>A0ABY2IPG5</accession>
<evidence type="ECO:0000313" key="2">
    <source>
        <dbReference type="EMBL" id="TFC21806.1"/>
    </source>
</evidence>
<reference evidence="2 3" key="1">
    <citation type="submission" date="2019-03" db="EMBL/GenBank/DDBJ databases">
        <title>Genomics of glacier-inhabiting Cryobacterium strains.</title>
        <authorList>
            <person name="Liu Q."/>
            <person name="Xin Y.-H."/>
        </authorList>
    </citation>
    <scope>NUCLEOTIDE SEQUENCE [LARGE SCALE GENOMIC DNA]</scope>
    <source>
        <strain evidence="2 3">MDB1-5</strain>
    </source>
</reference>
<keyword evidence="1" id="KW-1133">Transmembrane helix</keyword>
<keyword evidence="1" id="KW-0472">Membrane</keyword>
<feature type="transmembrane region" description="Helical" evidence="1">
    <location>
        <begin position="176"/>
        <end position="195"/>
    </location>
</feature>
<feature type="transmembrane region" description="Helical" evidence="1">
    <location>
        <begin position="232"/>
        <end position="250"/>
    </location>
</feature>
<comment type="caution">
    <text evidence="2">The sequence shown here is derived from an EMBL/GenBank/DDBJ whole genome shotgun (WGS) entry which is preliminary data.</text>
</comment>
<evidence type="ECO:0000313" key="3">
    <source>
        <dbReference type="Proteomes" id="UP000297604"/>
    </source>
</evidence>
<feature type="transmembrane region" description="Helical" evidence="1">
    <location>
        <begin position="93"/>
        <end position="113"/>
    </location>
</feature>
<keyword evidence="3" id="KW-1185">Reference proteome</keyword>
<dbReference type="EMBL" id="SOFS01000015">
    <property type="protein sequence ID" value="TFC21806.1"/>
    <property type="molecule type" value="Genomic_DNA"/>
</dbReference>
<feature type="transmembrane region" description="Helical" evidence="1">
    <location>
        <begin position="151"/>
        <end position="170"/>
    </location>
</feature>